<protein>
    <submittedName>
        <fullName evidence="2">Uncharacterized protein</fullName>
    </submittedName>
</protein>
<dbReference type="AlphaFoldDB" id="A0A4Y2D8I6"/>
<accession>A0A4Y2D8I6</accession>
<dbReference type="EMBL" id="BGPR01000300">
    <property type="protein sequence ID" value="GBM11501.1"/>
    <property type="molecule type" value="Genomic_DNA"/>
</dbReference>
<sequence>MFSSLCELTPDVVVNNSIDLAVNRVTDCIIAAADISIPKTLGKVPKLCKPWWNDQCKKCQKALDKTWNKFRRYATTQNLIKFKKAQAEFRRIRRVRIIPDTHVLIPLTVTFSPK</sequence>
<organism evidence="2 3">
    <name type="scientific">Araneus ventricosus</name>
    <name type="common">Orbweaver spider</name>
    <name type="synonym">Epeira ventricosa</name>
    <dbReference type="NCBI Taxonomy" id="182803"/>
    <lineage>
        <taxon>Eukaryota</taxon>
        <taxon>Metazoa</taxon>
        <taxon>Ecdysozoa</taxon>
        <taxon>Arthropoda</taxon>
        <taxon>Chelicerata</taxon>
        <taxon>Arachnida</taxon>
        <taxon>Araneae</taxon>
        <taxon>Araneomorphae</taxon>
        <taxon>Entelegynae</taxon>
        <taxon>Araneoidea</taxon>
        <taxon>Araneidae</taxon>
        <taxon>Araneus</taxon>
    </lineage>
</organism>
<proteinExistence type="predicted"/>
<evidence type="ECO:0000313" key="1">
    <source>
        <dbReference type="EMBL" id="GBM11501.1"/>
    </source>
</evidence>
<dbReference type="EMBL" id="BGPR01000322">
    <property type="protein sequence ID" value="GBM13040.1"/>
    <property type="molecule type" value="Genomic_DNA"/>
</dbReference>
<dbReference type="Proteomes" id="UP000499080">
    <property type="component" value="Unassembled WGS sequence"/>
</dbReference>
<keyword evidence="3" id="KW-1185">Reference proteome</keyword>
<name>A0A4Y2D8I6_ARAVE</name>
<evidence type="ECO:0000313" key="2">
    <source>
        <dbReference type="EMBL" id="GBM13040.1"/>
    </source>
</evidence>
<comment type="caution">
    <text evidence="2">The sequence shown here is derived from an EMBL/GenBank/DDBJ whole genome shotgun (WGS) entry which is preliminary data.</text>
</comment>
<evidence type="ECO:0000313" key="3">
    <source>
        <dbReference type="Proteomes" id="UP000499080"/>
    </source>
</evidence>
<dbReference type="OrthoDB" id="6433575at2759"/>
<gene>
    <name evidence="2" type="ORF">AVEN_101898_1</name>
    <name evidence="1" type="ORF">AVEN_240643_1</name>
</gene>
<reference evidence="2 3" key="1">
    <citation type="journal article" date="2019" name="Sci. Rep.">
        <title>Orb-weaving spider Araneus ventricosus genome elucidates the spidroin gene catalogue.</title>
        <authorList>
            <person name="Kono N."/>
            <person name="Nakamura H."/>
            <person name="Ohtoshi R."/>
            <person name="Moran D.A.P."/>
            <person name="Shinohara A."/>
            <person name="Yoshida Y."/>
            <person name="Fujiwara M."/>
            <person name="Mori M."/>
            <person name="Tomita M."/>
            <person name="Arakawa K."/>
        </authorList>
    </citation>
    <scope>NUCLEOTIDE SEQUENCE [LARGE SCALE GENOMIC DNA]</scope>
</reference>